<feature type="domain" description="HTH araC/xylS-type" evidence="5">
    <location>
        <begin position="361"/>
        <end position="459"/>
    </location>
</feature>
<dbReference type="CDD" id="cd17536">
    <property type="entry name" value="REC_YesN-like"/>
    <property type="match status" value="1"/>
</dbReference>
<dbReference type="PANTHER" id="PTHR43280">
    <property type="entry name" value="ARAC-FAMILY TRANSCRIPTIONAL REGULATOR"/>
    <property type="match status" value="1"/>
</dbReference>
<comment type="caution">
    <text evidence="7">The sequence shown here is derived from an EMBL/GenBank/DDBJ whole genome shotgun (WGS) entry which is preliminary data.</text>
</comment>
<dbReference type="InterPro" id="IPR011006">
    <property type="entry name" value="CheY-like_superfamily"/>
</dbReference>
<dbReference type="GO" id="GO:0043565">
    <property type="term" value="F:sequence-specific DNA binding"/>
    <property type="evidence" value="ECO:0007669"/>
    <property type="project" value="InterPro"/>
</dbReference>
<dbReference type="Pfam" id="PF12833">
    <property type="entry name" value="HTH_18"/>
    <property type="match status" value="1"/>
</dbReference>
<evidence type="ECO:0000256" key="1">
    <source>
        <dbReference type="ARBA" id="ARBA00023015"/>
    </source>
</evidence>
<evidence type="ECO:0000259" key="5">
    <source>
        <dbReference type="PROSITE" id="PS01124"/>
    </source>
</evidence>
<dbReference type="Gene3D" id="1.10.10.60">
    <property type="entry name" value="Homeodomain-like"/>
    <property type="match status" value="2"/>
</dbReference>
<keyword evidence="4" id="KW-0597">Phosphoprotein</keyword>
<dbReference type="SMART" id="SM00342">
    <property type="entry name" value="HTH_ARAC"/>
    <property type="match status" value="1"/>
</dbReference>
<evidence type="ECO:0000256" key="3">
    <source>
        <dbReference type="ARBA" id="ARBA00023163"/>
    </source>
</evidence>
<dbReference type="InterPro" id="IPR001789">
    <property type="entry name" value="Sig_transdc_resp-reg_receiver"/>
</dbReference>
<dbReference type="InterPro" id="IPR009057">
    <property type="entry name" value="Homeodomain-like_sf"/>
</dbReference>
<accession>A0A7W5AZI9</accession>
<keyword evidence="1" id="KW-0805">Transcription regulation</keyword>
<dbReference type="InterPro" id="IPR018060">
    <property type="entry name" value="HTH_AraC"/>
</dbReference>
<dbReference type="Proteomes" id="UP000570361">
    <property type="component" value="Unassembled WGS sequence"/>
</dbReference>
<feature type="modified residue" description="4-aspartylphosphate" evidence="4">
    <location>
        <position position="55"/>
    </location>
</feature>
<dbReference type="GO" id="GO:0003700">
    <property type="term" value="F:DNA-binding transcription factor activity"/>
    <property type="evidence" value="ECO:0007669"/>
    <property type="project" value="InterPro"/>
</dbReference>
<organism evidence="7 8">
    <name type="scientific">Paenibacillus phyllosphaerae</name>
    <dbReference type="NCBI Taxonomy" id="274593"/>
    <lineage>
        <taxon>Bacteria</taxon>
        <taxon>Bacillati</taxon>
        <taxon>Bacillota</taxon>
        <taxon>Bacilli</taxon>
        <taxon>Bacillales</taxon>
        <taxon>Paenibacillaceae</taxon>
        <taxon>Paenibacillus</taxon>
    </lineage>
</organism>
<evidence type="ECO:0000256" key="4">
    <source>
        <dbReference type="PROSITE-ProRule" id="PRU00169"/>
    </source>
</evidence>
<evidence type="ECO:0000256" key="2">
    <source>
        <dbReference type="ARBA" id="ARBA00023125"/>
    </source>
</evidence>
<dbReference type="GO" id="GO:0000160">
    <property type="term" value="P:phosphorelay signal transduction system"/>
    <property type="evidence" value="ECO:0007669"/>
    <property type="project" value="InterPro"/>
</dbReference>
<dbReference type="InterPro" id="IPR018062">
    <property type="entry name" value="HTH_AraC-typ_CS"/>
</dbReference>
<dbReference type="PROSITE" id="PS00041">
    <property type="entry name" value="HTH_ARAC_FAMILY_1"/>
    <property type="match status" value="1"/>
</dbReference>
<dbReference type="PROSITE" id="PS50110">
    <property type="entry name" value="RESPONSE_REGULATORY"/>
    <property type="match status" value="1"/>
</dbReference>
<keyword evidence="3" id="KW-0804">Transcription</keyword>
<dbReference type="Gene3D" id="3.40.50.2300">
    <property type="match status" value="1"/>
</dbReference>
<keyword evidence="8" id="KW-1185">Reference proteome</keyword>
<sequence>MIRAIVVDDEKLVRKGFISMIDWERYGILIVGEAADAKSALSVLAQTPVDLLFTDITMPGQSGFELMKQVRRQFPRVQTVVLTCHHEFDYVQEALRLGAIDYIVKTLFELESTAEVMSRIVERFRWEQGSRKAEEDDAEGGWATDRTLVFIPNSDRSDSGELYRLPGIPQSIRMEKAGIYWLVPILESERTAQWLQELDELKEWRAAQVVGVAGESVADMERAFTEGIEDALYYVDGSSEGMQTIGYEALRNQKTSISAKEGSQLNERMIWALSSRDLRQLLERIESERPAPASLALAAEQLCREWHGLLITAAERGELSSLIPRIRTWPDFQQWLRRFADCAQRRMVELGLSKEVMLSLLSAVQYMRVQVGTRINQHDVASHVGMSRSYFSQCFSRFAGESFGETLRSMRIEHAKRLLLETDDPIYSVASLAGFDDDKYFSKLFRDRVGLLPTEFRSRGGNLV</sequence>
<dbReference type="EMBL" id="JACHXK010000008">
    <property type="protein sequence ID" value="MBB3111650.1"/>
    <property type="molecule type" value="Genomic_DNA"/>
</dbReference>
<gene>
    <name evidence="7" type="ORF">FHS18_003718</name>
</gene>
<reference evidence="7 8" key="1">
    <citation type="submission" date="2020-08" db="EMBL/GenBank/DDBJ databases">
        <title>Genomic Encyclopedia of Type Strains, Phase III (KMG-III): the genomes of soil and plant-associated and newly described type strains.</title>
        <authorList>
            <person name="Whitman W."/>
        </authorList>
    </citation>
    <scope>NUCLEOTIDE SEQUENCE [LARGE SCALE GENOMIC DNA]</scope>
    <source>
        <strain evidence="7 8">CECT 5862</strain>
    </source>
</reference>
<evidence type="ECO:0000313" key="7">
    <source>
        <dbReference type="EMBL" id="MBB3111650.1"/>
    </source>
</evidence>
<keyword evidence="2" id="KW-0238">DNA-binding</keyword>
<dbReference type="SUPFAM" id="SSF52172">
    <property type="entry name" value="CheY-like"/>
    <property type="match status" value="1"/>
</dbReference>
<dbReference type="PANTHER" id="PTHR43280:SF2">
    <property type="entry name" value="HTH-TYPE TRANSCRIPTIONAL REGULATOR EXSA"/>
    <property type="match status" value="1"/>
</dbReference>
<dbReference type="RefSeq" id="WP_183601517.1">
    <property type="nucleotide sequence ID" value="NZ_JACHXK010000008.1"/>
</dbReference>
<proteinExistence type="predicted"/>
<protein>
    <submittedName>
        <fullName evidence="7">Two-component system response regulator YesN</fullName>
    </submittedName>
</protein>
<dbReference type="PROSITE" id="PS01124">
    <property type="entry name" value="HTH_ARAC_FAMILY_2"/>
    <property type="match status" value="1"/>
</dbReference>
<dbReference type="SUPFAM" id="SSF46689">
    <property type="entry name" value="Homeodomain-like"/>
    <property type="match status" value="1"/>
</dbReference>
<feature type="domain" description="Response regulatory" evidence="6">
    <location>
        <begin position="3"/>
        <end position="120"/>
    </location>
</feature>
<dbReference type="Pfam" id="PF00072">
    <property type="entry name" value="Response_reg"/>
    <property type="match status" value="1"/>
</dbReference>
<evidence type="ECO:0000259" key="6">
    <source>
        <dbReference type="PROSITE" id="PS50110"/>
    </source>
</evidence>
<dbReference type="SMART" id="SM00448">
    <property type="entry name" value="REC"/>
    <property type="match status" value="1"/>
</dbReference>
<dbReference type="AlphaFoldDB" id="A0A7W5AZI9"/>
<evidence type="ECO:0000313" key="8">
    <source>
        <dbReference type="Proteomes" id="UP000570361"/>
    </source>
</evidence>
<name>A0A7W5AZI9_9BACL</name>